<dbReference type="Proteomes" id="UP000070328">
    <property type="component" value="Unassembled WGS sequence"/>
</dbReference>
<dbReference type="AlphaFoldDB" id="A0A135SNN5"/>
<feature type="compositionally biased region" description="Polar residues" evidence="2">
    <location>
        <begin position="23"/>
        <end position="33"/>
    </location>
</feature>
<proteinExistence type="predicted"/>
<reference evidence="3 4" key="1">
    <citation type="submission" date="2014-02" db="EMBL/GenBank/DDBJ databases">
        <title>The genome sequence of Colletotrichum simmondsii CBS122122.</title>
        <authorList>
            <person name="Baroncelli R."/>
            <person name="Thon M.R."/>
        </authorList>
    </citation>
    <scope>NUCLEOTIDE SEQUENCE [LARGE SCALE GENOMIC DNA]</scope>
    <source>
        <strain evidence="3 4">CBS122122</strain>
    </source>
</reference>
<dbReference type="EMBL" id="JFBX01000502">
    <property type="protein sequence ID" value="KXH37377.1"/>
    <property type="molecule type" value="Genomic_DNA"/>
</dbReference>
<gene>
    <name evidence="3" type="ORF">CSIM01_06145</name>
</gene>
<keyword evidence="1" id="KW-0175">Coiled coil</keyword>
<evidence type="ECO:0000256" key="1">
    <source>
        <dbReference type="SAM" id="Coils"/>
    </source>
</evidence>
<feature type="coiled-coil region" evidence="1">
    <location>
        <begin position="100"/>
        <end position="127"/>
    </location>
</feature>
<accession>A0A135SNN5</accession>
<evidence type="ECO:0000313" key="3">
    <source>
        <dbReference type="EMBL" id="KXH37377.1"/>
    </source>
</evidence>
<sequence length="207" mass="23290">MAKKKNVSRKKQNKGIKAKKIHQVTTEQLGNQDGKQDKPKKQVATDENGRKMTVIMGGEAEMEKLWDRMNKTFAIQSQSSTISERLESVRSAIETKSTTNNKEREAFKKVEEEVEQLLGRMRDAINANNRQAAQQGVQISDLVSVDLLLMEDLHLKEVVTGFELDLLKVTMSLNWCVSSLHQAAQPVDPDGVDCVPLNNDRMRLRGG</sequence>
<dbReference type="OrthoDB" id="4851244at2759"/>
<feature type="compositionally biased region" description="Basic and acidic residues" evidence="2">
    <location>
        <begin position="34"/>
        <end position="49"/>
    </location>
</feature>
<evidence type="ECO:0000313" key="4">
    <source>
        <dbReference type="Proteomes" id="UP000070328"/>
    </source>
</evidence>
<feature type="compositionally biased region" description="Basic residues" evidence="2">
    <location>
        <begin position="1"/>
        <end position="22"/>
    </location>
</feature>
<organism evidence="3 4">
    <name type="scientific">Colletotrichum simmondsii</name>
    <dbReference type="NCBI Taxonomy" id="703756"/>
    <lineage>
        <taxon>Eukaryota</taxon>
        <taxon>Fungi</taxon>
        <taxon>Dikarya</taxon>
        <taxon>Ascomycota</taxon>
        <taxon>Pezizomycotina</taxon>
        <taxon>Sordariomycetes</taxon>
        <taxon>Hypocreomycetidae</taxon>
        <taxon>Glomerellales</taxon>
        <taxon>Glomerellaceae</taxon>
        <taxon>Colletotrichum</taxon>
        <taxon>Colletotrichum acutatum species complex</taxon>
    </lineage>
</organism>
<evidence type="ECO:0000256" key="2">
    <source>
        <dbReference type="SAM" id="MobiDB-lite"/>
    </source>
</evidence>
<keyword evidence="4" id="KW-1185">Reference proteome</keyword>
<protein>
    <submittedName>
        <fullName evidence="3">Uncharacterized protein</fullName>
    </submittedName>
</protein>
<feature type="region of interest" description="Disordered" evidence="2">
    <location>
        <begin position="1"/>
        <end position="49"/>
    </location>
</feature>
<name>A0A135SNN5_9PEZI</name>
<comment type="caution">
    <text evidence="3">The sequence shown here is derived from an EMBL/GenBank/DDBJ whole genome shotgun (WGS) entry which is preliminary data.</text>
</comment>